<reference evidence="1" key="1">
    <citation type="journal article" date="2015" name="Genome Announc.">
        <title>Draft Genome Sequence of Tolypothrix boutellei Strain VB521301.</title>
        <authorList>
            <person name="Chandrababunaidu M.M."/>
            <person name="Singh D."/>
            <person name="Sen D."/>
            <person name="Bhan S."/>
            <person name="Das S."/>
            <person name="Gupta A."/>
            <person name="Adhikary S.P."/>
            <person name="Tripathy S."/>
        </authorList>
    </citation>
    <scope>NUCLEOTIDE SEQUENCE</scope>
    <source>
        <strain evidence="1">VB521301</strain>
    </source>
</reference>
<protein>
    <submittedName>
        <fullName evidence="1">Uncharacterized protein</fullName>
    </submittedName>
</protein>
<proteinExistence type="predicted"/>
<accession>A0A0C1RJA1</accession>
<name>A0A0C1RJA1_9CYAN</name>
<evidence type="ECO:0000313" key="1">
    <source>
        <dbReference type="EMBL" id="KIE12085.1"/>
    </source>
</evidence>
<comment type="caution">
    <text evidence="1">The sequence shown here is derived from an EMBL/GenBank/DDBJ whole genome shotgun (WGS) entry which is preliminary data.</text>
</comment>
<dbReference type="EMBL" id="JHEG02000037">
    <property type="protein sequence ID" value="KIE12085.1"/>
    <property type="molecule type" value="Genomic_DNA"/>
</dbReference>
<sequence length="63" mass="7350">MVQKMLLHSVYKFTIYSEAVKDDCENINCSSDQLGVELHSLIKVQILDNMNFLLLEEKNQNFD</sequence>
<gene>
    <name evidence="1" type="ORF">DA73_0210845</name>
</gene>
<organism evidence="1">
    <name type="scientific">Tolypothrix bouteillei VB521301</name>
    <dbReference type="NCBI Taxonomy" id="1479485"/>
    <lineage>
        <taxon>Bacteria</taxon>
        <taxon>Bacillati</taxon>
        <taxon>Cyanobacteriota</taxon>
        <taxon>Cyanophyceae</taxon>
        <taxon>Nostocales</taxon>
        <taxon>Tolypothrichaceae</taxon>
        <taxon>Tolypothrix</taxon>
    </lineage>
</organism>
<dbReference type="AlphaFoldDB" id="A0A0C1RJA1"/>